<protein>
    <recommendedName>
        <fullName evidence="5">RING-type domain-containing protein</fullName>
    </recommendedName>
</protein>
<dbReference type="InterPro" id="IPR013083">
    <property type="entry name" value="Znf_RING/FYVE/PHD"/>
</dbReference>
<dbReference type="SUPFAM" id="SSF57850">
    <property type="entry name" value="RING/U-box"/>
    <property type="match status" value="1"/>
</dbReference>
<evidence type="ECO:0000256" key="2">
    <source>
        <dbReference type="ARBA" id="ARBA00022771"/>
    </source>
</evidence>
<keyword evidence="3" id="KW-0862">Zinc</keyword>
<evidence type="ECO:0000259" key="5">
    <source>
        <dbReference type="PROSITE" id="PS50089"/>
    </source>
</evidence>
<keyword evidence="1" id="KW-0479">Metal-binding</keyword>
<dbReference type="AlphaFoldDB" id="A0A2J6SU40"/>
<reference evidence="6 7" key="1">
    <citation type="submission" date="2016-04" db="EMBL/GenBank/DDBJ databases">
        <title>A degradative enzymes factory behind the ericoid mycorrhizal symbiosis.</title>
        <authorList>
            <consortium name="DOE Joint Genome Institute"/>
            <person name="Martino E."/>
            <person name="Morin E."/>
            <person name="Grelet G."/>
            <person name="Kuo A."/>
            <person name="Kohler A."/>
            <person name="Daghino S."/>
            <person name="Barry K."/>
            <person name="Choi C."/>
            <person name="Cichocki N."/>
            <person name="Clum A."/>
            <person name="Copeland A."/>
            <person name="Hainaut M."/>
            <person name="Haridas S."/>
            <person name="Labutti K."/>
            <person name="Lindquist E."/>
            <person name="Lipzen A."/>
            <person name="Khouja H.-R."/>
            <person name="Murat C."/>
            <person name="Ohm R."/>
            <person name="Olson A."/>
            <person name="Spatafora J."/>
            <person name="Veneault-Fourrey C."/>
            <person name="Henrissat B."/>
            <person name="Grigoriev I."/>
            <person name="Martin F."/>
            <person name="Perotto S."/>
        </authorList>
    </citation>
    <scope>NUCLEOTIDE SEQUENCE [LARGE SCALE GENOMIC DNA]</scope>
    <source>
        <strain evidence="6 7">E</strain>
    </source>
</reference>
<dbReference type="EMBL" id="KZ613866">
    <property type="protein sequence ID" value="PMD54282.1"/>
    <property type="molecule type" value="Genomic_DNA"/>
</dbReference>
<keyword evidence="7" id="KW-1185">Reference proteome</keyword>
<evidence type="ECO:0000256" key="3">
    <source>
        <dbReference type="ARBA" id="ARBA00022833"/>
    </source>
</evidence>
<dbReference type="InterPro" id="IPR018957">
    <property type="entry name" value="Znf_C3HC4_RING-type"/>
</dbReference>
<dbReference type="Proteomes" id="UP000235371">
    <property type="component" value="Unassembled WGS sequence"/>
</dbReference>
<dbReference type="RefSeq" id="XP_024731186.1">
    <property type="nucleotide sequence ID" value="XM_024887346.1"/>
</dbReference>
<keyword evidence="2 4" id="KW-0863">Zinc-finger</keyword>
<accession>A0A2J6SU40</accession>
<evidence type="ECO:0000256" key="1">
    <source>
        <dbReference type="ARBA" id="ARBA00022723"/>
    </source>
</evidence>
<feature type="domain" description="RING-type" evidence="5">
    <location>
        <begin position="264"/>
        <end position="291"/>
    </location>
</feature>
<dbReference type="OrthoDB" id="5600418at2759"/>
<gene>
    <name evidence="6" type="ORF">K444DRAFT_667870</name>
</gene>
<organism evidence="6 7">
    <name type="scientific">Hyaloscypha bicolor E</name>
    <dbReference type="NCBI Taxonomy" id="1095630"/>
    <lineage>
        <taxon>Eukaryota</taxon>
        <taxon>Fungi</taxon>
        <taxon>Dikarya</taxon>
        <taxon>Ascomycota</taxon>
        <taxon>Pezizomycotina</taxon>
        <taxon>Leotiomycetes</taxon>
        <taxon>Helotiales</taxon>
        <taxon>Hyaloscyphaceae</taxon>
        <taxon>Hyaloscypha</taxon>
        <taxon>Hyaloscypha bicolor</taxon>
    </lineage>
</organism>
<dbReference type="STRING" id="1095630.A0A2J6SU40"/>
<name>A0A2J6SU40_9HELO</name>
<evidence type="ECO:0000256" key="4">
    <source>
        <dbReference type="PROSITE-ProRule" id="PRU00175"/>
    </source>
</evidence>
<dbReference type="PROSITE" id="PS50089">
    <property type="entry name" value="ZF_RING_2"/>
    <property type="match status" value="1"/>
</dbReference>
<evidence type="ECO:0000313" key="7">
    <source>
        <dbReference type="Proteomes" id="UP000235371"/>
    </source>
</evidence>
<evidence type="ECO:0000313" key="6">
    <source>
        <dbReference type="EMBL" id="PMD54282.1"/>
    </source>
</evidence>
<dbReference type="GeneID" id="36595422"/>
<sequence length="355" mass="41166">MPSGNFLKNYLYSLNVKAVLNLNDRPVATFRQLVCSFVHCSKSGGDTQGNPSSWTTKNIVLSRSQFYQNFPFSNNSSFKMCRRVTERFFHNCGHVERTEISSINPECFEVTHIILYDDGKFCSPCIWGRFEPEYRFSTAFSDPCDGREGRVQTVILQNADNWNAITEDNIWARRKDLIKRLNSWQGERLGEKFQERYNELREDDISRGVLIQHQLYYLGPGPFDKNFLRKLQPQEVPEDKENCFCGFSVKVHGEEGCEGGGPCLLPCGHIFGYNCILRWMEGEKSDRCPQCFSLLRIFRVAAQVGYPKGFMEHFTYDHDSKLLFISPMPPWTNPNMNQFSSSFIARLRLHGLREF</sequence>
<dbReference type="InterPro" id="IPR001841">
    <property type="entry name" value="Znf_RING"/>
</dbReference>
<proteinExistence type="predicted"/>
<dbReference type="InParanoid" id="A0A2J6SU40"/>
<dbReference type="Pfam" id="PF00097">
    <property type="entry name" value="zf-C3HC4"/>
    <property type="match status" value="1"/>
</dbReference>
<dbReference type="Gene3D" id="3.30.40.10">
    <property type="entry name" value="Zinc/RING finger domain, C3HC4 (zinc finger)"/>
    <property type="match status" value="1"/>
</dbReference>
<dbReference type="GO" id="GO:0008270">
    <property type="term" value="F:zinc ion binding"/>
    <property type="evidence" value="ECO:0007669"/>
    <property type="project" value="UniProtKB-KW"/>
</dbReference>